<dbReference type="SUPFAM" id="SSF53474">
    <property type="entry name" value="alpha/beta-Hydrolases"/>
    <property type="match status" value="1"/>
</dbReference>
<evidence type="ECO:0000256" key="1">
    <source>
        <dbReference type="ARBA" id="ARBA00029464"/>
    </source>
</evidence>
<sequence>MSGTYAHELAARAMVTLAFDLTGWGESSASTEARKRFIVDPTVKTADIQSAAKCMLGRDDVDKTKLSGFGICASSGYVTAAVVDNASLQERLLA</sequence>
<protein>
    <submittedName>
        <fullName evidence="2">Inherit from bactNOG: hydrolase</fullName>
    </submittedName>
</protein>
<reference evidence="2" key="1">
    <citation type="submission" date="2020-06" db="EMBL/GenBank/DDBJ databases">
        <authorList>
            <consortium name="Plant Systems Biology data submission"/>
        </authorList>
    </citation>
    <scope>NUCLEOTIDE SEQUENCE</scope>
    <source>
        <strain evidence="2">D6</strain>
    </source>
</reference>
<evidence type="ECO:0000313" key="3">
    <source>
        <dbReference type="Proteomes" id="UP001153069"/>
    </source>
</evidence>
<dbReference type="Proteomes" id="UP001153069">
    <property type="component" value="Unassembled WGS sequence"/>
</dbReference>
<name>A0A9N8EHU9_9STRA</name>
<dbReference type="InterPro" id="IPR051411">
    <property type="entry name" value="Polyketide_trans_af380"/>
</dbReference>
<keyword evidence="3" id="KW-1185">Reference proteome</keyword>
<dbReference type="EMBL" id="CAICTM010001188">
    <property type="protein sequence ID" value="CAB9521387.1"/>
    <property type="molecule type" value="Genomic_DNA"/>
</dbReference>
<proteinExistence type="inferred from homology"/>
<dbReference type="AlphaFoldDB" id="A0A9N8EHU9"/>
<keyword evidence="2" id="KW-0378">Hydrolase</keyword>
<gene>
    <name evidence="2" type="ORF">SEMRO_1190_G250820.1</name>
</gene>
<evidence type="ECO:0000313" key="2">
    <source>
        <dbReference type="EMBL" id="CAB9521387.1"/>
    </source>
</evidence>
<dbReference type="PANTHER" id="PTHR47751">
    <property type="entry name" value="SUPERFAMILY HYDROLASE, PUTATIVE (AFU_ORTHOLOGUE AFUA_2G16580)-RELATED"/>
    <property type="match status" value="1"/>
</dbReference>
<dbReference type="InterPro" id="IPR029058">
    <property type="entry name" value="AB_hydrolase_fold"/>
</dbReference>
<dbReference type="OrthoDB" id="2498029at2759"/>
<accession>A0A9N8EHU9</accession>
<comment type="caution">
    <text evidence="2">The sequence shown here is derived from an EMBL/GenBank/DDBJ whole genome shotgun (WGS) entry which is preliminary data.</text>
</comment>
<dbReference type="Gene3D" id="3.40.50.1820">
    <property type="entry name" value="alpha/beta hydrolase"/>
    <property type="match status" value="1"/>
</dbReference>
<dbReference type="GO" id="GO:0016787">
    <property type="term" value="F:hydrolase activity"/>
    <property type="evidence" value="ECO:0007669"/>
    <property type="project" value="UniProtKB-KW"/>
</dbReference>
<dbReference type="PANTHER" id="PTHR47751:SF1">
    <property type="entry name" value="SUPERFAMILY HYDROLASE, PUTATIVE (AFU_ORTHOLOGUE AFUA_2G16580)-RELATED"/>
    <property type="match status" value="1"/>
</dbReference>
<comment type="similarity">
    <text evidence="1">Belongs to the polyketide transferase af380 family.</text>
</comment>
<organism evidence="2 3">
    <name type="scientific">Seminavis robusta</name>
    <dbReference type="NCBI Taxonomy" id="568900"/>
    <lineage>
        <taxon>Eukaryota</taxon>
        <taxon>Sar</taxon>
        <taxon>Stramenopiles</taxon>
        <taxon>Ochrophyta</taxon>
        <taxon>Bacillariophyta</taxon>
        <taxon>Bacillariophyceae</taxon>
        <taxon>Bacillariophycidae</taxon>
        <taxon>Naviculales</taxon>
        <taxon>Naviculaceae</taxon>
        <taxon>Seminavis</taxon>
    </lineage>
</organism>